<dbReference type="InterPro" id="IPR027417">
    <property type="entry name" value="P-loop_NTPase"/>
</dbReference>
<evidence type="ECO:0000313" key="2">
    <source>
        <dbReference type="Proteomes" id="UP000535501"/>
    </source>
</evidence>
<dbReference type="Proteomes" id="UP000535501">
    <property type="component" value="Unassembled WGS sequence"/>
</dbReference>
<protein>
    <submittedName>
        <fullName evidence="1">Mlc titration factor MtfA (PtsG expression regulator)</fullName>
    </submittedName>
</protein>
<dbReference type="Gene3D" id="3.40.50.300">
    <property type="entry name" value="P-loop containing nucleotide triphosphate hydrolases"/>
    <property type="match status" value="1"/>
</dbReference>
<gene>
    <name evidence="1" type="ORF">HNQ75_002347</name>
</gene>
<comment type="caution">
    <text evidence="1">The sequence shown here is derived from an EMBL/GenBank/DDBJ whole genome shotgun (WGS) entry which is preliminary data.</text>
</comment>
<evidence type="ECO:0000313" key="1">
    <source>
        <dbReference type="EMBL" id="MBB6180368.1"/>
    </source>
</evidence>
<keyword evidence="2" id="KW-1185">Reference proteome</keyword>
<dbReference type="EMBL" id="JACHEJ010000005">
    <property type="protein sequence ID" value="MBB6180368.1"/>
    <property type="molecule type" value="Genomic_DNA"/>
</dbReference>
<name>A0A7W9YXT4_9HYPH</name>
<proteinExistence type="predicted"/>
<dbReference type="AlphaFoldDB" id="A0A7W9YXT4"/>
<accession>A0A7W9YXT4</accession>
<organism evidence="1 2">
    <name type="scientific">Pseudorhizobium flavum</name>
    <dbReference type="NCBI Taxonomy" id="1335061"/>
    <lineage>
        <taxon>Bacteria</taxon>
        <taxon>Pseudomonadati</taxon>
        <taxon>Pseudomonadota</taxon>
        <taxon>Alphaproteobacteria</taxon>
        <taxon>Hyphomicrobiales</taxon>
        <taxon>Rhizobiaceae</taxon>
        <taxon>Rhizobium/Agrobacterium group</taxon>
        <taxon>Pseudorhizobium</taxon>
    </lineage>
</organism>
<reference evidence="1 2" key="1">
    <citation type="submission" date="2020-08" db="EMBL/GenBank/DDBJ databases">
        <title>Genomic Encyclopedia of Type Strains, Phase IV (KMG-IV): sequencing the most valuable type-strain genomes for metagenomic binning, comparative biology and taxonomic classification.</title>
        <authorList>
            <person name="Goeker M."/>
        </authorList>
    </citation>
    <scope>NUCLEOTIDE SEQUENCE [LARGE SCALE GENOMIC DNA]</scope>
    <source>
        <strain evidence="1 2">DSM 102134</strain>
    </source>
</reference>
<sequence>MVDGLYLARHADVITFIIRWAVTPQASAKHAVAALRESAPEGTPILAVLNQQERAKLFGYYSYSDYYVD</sequence>
<dbReference type="RefSeq" id="WP_077548447.1">
    <property type="nucleotide sequence ID" value="NZ_JACHEJ010000005.1"/>
</dbReference>